<reference evidence="1" key="1">
    <citation type="submission" date="2025-08" db="UniProtKB">
        <authorList>
            <consortium name="RefSeq"/>
        </authorList>
    </citation>
    <scope>IDENTIFICATION</scope>
</reference>
<dbReference type="OrthoDB" id="755532at2759"/>
<organism evidence="1">
    <name type="scientific">Nicotiana tabacum</name>
    <name type="common">Common tobacco</name>
    <dbReference type="NCBI Taxonomy" id="4097"/>
    <lineage>
        <taxon>Eukaryota</taxon>
        <taxon>Viridiplantae</taxon>
        <taxon>Streptophyta</taxon>
        <taxon>Embryophyta</taxon>
        <taxon>Tracheophyta</taxon>
        <taxon>Spermatophyta</taxon>
        <taxon>Magnoliopsida</taxon>
        <taxon>eudicotyledons</taxon>
        <taxon>Gunneridae</taxon>
        <taxon>Pentapetalae</taxon>
        <taxon>asterids</taxon>
        <taxon>lamiids</taxon>
        <taxon>Solanales</taxon>
        <taxon>Solanaceae</taxon>
        <taxon>Nicotianoideae</taxon>
        <taxon>Nicotianeae</taxon>
        <taxon>Nicotiana</taxon>
    </lineage>
</organism>
<protein>
    <recommendedName>
        <fullName evidence="2">Transmembrane protein</fullName>
    </recommendedName>
</protein>
<name>A0A1S3YY03_TOBAC</name>
<evidence type="ECO:0008006" key="2">
    <source>
        <dbReference type="Google" id="ProtNLM"/>
    </source>
</evidence>
<dbReference type="STRING" id="4097.A0A1S3YY03"/>
<dbReference type="RefSeq" id="XP_016456727.1">
    <property type="nucleotide sequence ID" value="XM_016601241.1"/>
</dbReference>
<dbReference type="PaxDb" id="4097-A0A1S3YY03"/>
<gene>
    <name evidence="1" type="primary">LOC107780676</name>
</gene>
<dbReference type="PANTHER" id="PTHR33237">
    <property type="entry name" value="F2P16.13 PROTEIN-RELATED"/>
    <property type="match status" value="1"/>
</dbReference>
<dbReference type="AlphaFoldDB" id="A0A1S3YY03"/>
<accession>A0A1S3YY03</accession>
<evidence type="ECO:0000313" key="1">
    <source>
        <dbReference type="RefSeq" id="XP_016456727.1"/>
    </source>
</evidence>
<dbReference type="KEGG" id="nta:107780676"/>
<sequence>MVLLTPPRTPGRATATAIAGSSKRLMVNFIGSMSLLALWLKKASRGIKTQKLGGDSPKSPLDKPKKFFATISNKAINLRHKKKAEGELVDEDFGDGGLWQRGILMGDKCQPLDFSGVIYYDSNGNRLPEVPMKSPRASPLPSYLYASPRKYGHPGTERCGDI</sequence>
<proteinExistence type="predicted"/>
<dbReference type="PANTHER" id="PTHR33237:SF46">
    <property type="entry name" value="OS01G0606100 PROTEIN"/>
    <property type="match status" value="1"/>
</dbReference>